<name>A0A914M5M9_MELIC</name>
<keyword evidence="1" id="KW-1185">Reference proteome</keyword>
<dbReference type="AlphaFoldDB" id="A0A914M5M9"/>
<evidence type="ECO:0000313" key="2">
    <source>
        <dbReference type="WBParaSite" id="Minc3s01228g21892"/>
    </source>
</evidence>
<reference evidence="2" key="1">
    <citation type="submission" date="2022-11" db="UniProtKB">
        <authorList>
            <consortium name="WormBaseParasite"/>
        </authorList>
    </citation>
    <scope>IDENTIFICATION</scope>
</reference>
<sequence length="64" mass="7335">MLQGKSRFFIFFGEASSVFQKPFKEMGFPSKLSVVVSFSAGRKPLARIVMLQGKSRFFYIFWGS</sequence>
<protein>
    <submittedName>
        <fullName evidence="2">Uncharacterized protein</fullName>
    </submittedName>
</protein>
<proteinExistence type="predicted"/>
<dbReference type="WBParaSite" id="Minc3s01228g21892">
    <property type="protein sequence ID" value="Minc3s01228g21892"/>
    <property type="gene ID" value="Minc3s01228g21892"/>
</dbReference>
<accession>A0A914M5M9</accession>
<evidence type="ECO:0000313" key="1">
    <source>
        <dbReference type="Proteomes" id="UP000887563"/>
    </source>
</evidence>
<dbReference type="Proteomes" id="UP000887563">
    <property type="component" value="Unplaced"/>
</dbReference>
<organism evidence="1 2">
    <name type="scientific">Meloidogyne incognita</name>
    <name type="common">Southern root-knot nematode worm</name>
    <name type="synonym">Oxyuris incognita</name>
    <dbReference type="NCBI Taxonomy" id="6306"/>
    <lineage>
        <taxon>Eukaryota</taxon>
        <taxon>Metazoa</taxon>
        <taxon>Ecdysozoa</taxon>
        <taxon>Nematoda</taxon>
        <taxon>Chromadorea</taxon>
        <taxon>Rhabditida</taxon>
        <taxon>Tylenchina</taxon>
        <taxon>Tylenchomorpha</taxon>
        <taxon>Tylenchoidea</taxon>
        <taxon>Meloidogynidae</taxon>
        <taxon>Meloidogyninae</taxon>
        <taxon>Meloidogyne</taxon>
        <taxon>Meloidogyne incognita group</taxon>
    </lineage>
</organism>